<feature type="compositionally biased region" description="Polar residues" evidence="1">
    <location>
        <begin position="398"/>
        <end position="433"/>
    </location>
</feature>
<evidence type="ECO:0000313" key="2">
    <source>
        <dbReference type="EMBL" id="GIQ80212.1"/>
    </source>
</evidence>
<feature type="compositionally biased region" description="Basic and acidic residues" evidence="1">
    <location>
        <begin position="1196"/>
        <end position="1206"/>
    </location>
</feature>
<feature type="non-terminal residue" evidence="2">
    <location>
        <position position="1"/>
    </location>
</feature>
<feature type="compositionally biased region" description="Polar residues" evidence="1">
    <location>
        <begin position="2382"/>
        <end position="2403"/>
    </location>
</feature>
<feature type="region of interest" description="Disordered" evidence="1">
    <location>
        <begin position="2375"/>
        <end position="2406"/>
    </location>
</feature>
<feature type="compositionally biased region" description="Basic and acidic residues" evidence="1">
    <location>
        <begin position="1640"/>
        <end position="1650"/>
    </location>
</feature>
<keyword evidence="3" id="KW-1185">Reference proteome</keyword>
<organism evidence="2 3">
    <name type="scientific">Kipferlia bialata</name>
    <dbReference type="NCBI Taxonomy" id="797122"/>
    <lineage>
        <taxon>Eukaryota</taxon>
        <taxon>Metamonada</taxon>
        <taxon>Carpediemonas-like organisms</taxon>
        <taxon>Kipferlia</taxon>
    </lineage>
</organism>
<comment type="caution">
    <text evidence="2">The sequence shown here is derived from an EMBL/GenBank/DDBJ whole genome shotgun (WGS) entry which is preliminary data.</text>
</comment>
<feature type="region of interest" description="Disordered" evidence="1">
    <location>
        <begin position="3996"/>
        <end position="4016"/>
    </location>
</feature>
<name>A0A9K3CQ00_9EUKA</name>
<feature type="region of interest" description="Disordered" evidence="1">
    <location>
        <begin position="752"/>
        <end position="773"/>
    </location>
</feature>
<feature type="region of interest" description="Disordered" evidence="1">
    <location>
        <begin position="3003"/>
        <end position="3022"/>
    </location>
</feature>
<feature type="compositionally biased region" description="Basic and acidic residues" evidence="1">
    <location>
        <begin position="3997"/>
        <end position="4016"/>
    </location>
</feature>
<evidence type="ECO:0000256" key="1">
    <source>
        <dbReference type="SAM" id="MobiDB-lite"/>
    </source>
</evidence>
<feature type="compositionally biased region" description="Basic and acidic residues" evidence="1">
    <location>
        <begin position="752"/>
        <end position="771"/>
    </location>
</feature>
<protein>
    <submittedName>
        <fullName evidence="2">Uncharacterized protein</fullName>
    </submittedName>
</protein>
<accession>A0A9K3CQ00</accession>
<dbReference type="EMBL" id="BDIP01000124">
    <property type="protein sequence ID" value="GIQ80212.1"/>
    <property type="molecule type" value="Genomic_DNA"/>
</dbReference>
<proteinExistence type="predicted"/>
<gene>
    <name evidence="2" type="ORF">KIPB_000973</name>
</gene>
<feature type="region of interest" description="Disordered" evidence="1">
    <location>
        <begin position="396"/>
        <end position="433"/>
    </location>
</feature>
<feature type="region of interest" description="Disordered" evidence="1">
    <location>
        <begin position="1191"/>
        <end position="1217"/>
    </location>
</feature>
<evidence type="ECO:0000313" key="3">
    <source>
        <dbReference type="Proteomes" id="UP000265618"/>
    </source>
</evidence>
<reference evidence="2 3" key="1">
    <citation type="journal article" date="2018" name="PLoS ONE">
        <title>The draft genome of Kipferlia bialata reveals reductive genome evolution in fornicate parasites.</title>
        <authorList>
            <person name="Tanifuji G."/>
            <person name="Takabayashi S."/>
            <person name="Kume K."/>
            <person name="Takagi M."/>
            <person name="Nakayama T."/>
            <person name="Kamikawa R."/>
            <person name="Inagaki Y."/>
            <person name="Hashimoto T."/>
        </authorList>
    </citation>
    <scope>NUCLEOTIDE SEQUENCE [LARGE SCALE GENOMIC DNA]</scope>
    <source>
        <strain evidence="2">NY0173</strain>
    </source>
</reference>
<dbReference type="Proteomes" id="UP000265618">
    <property type="component" value="Unassembled WGS sequence"/>
</dbReference>
<feature type="region of interest" description="Disordered" evidence="1">
    <location>
        <begin position="1504"/>
        <end position="1550"/>
    </location>
</feature>
<sequence length="4125" mass="449241">WTEFLSECWAQYPLLSFLPVQKAFALGLCLSDPAAEADTVLPLLRSIMEIPLSLKGSAKSACSFIPLGFDTSDPPSLLSTSPQVGEGERQGESLCVVRETVRRVRLTSIGYEERHESEGEAEVDSLSLLHQIGPFTWMYQRVGEWLQRSFGTAKSAKKMRTALSLPGKAYLPLLKTAQFMKKPLATYRSEGQPQFFLRLPDLKGSSPRSGNASRPVYSSQQQLVSALVLLLGYRPLDCQIMYCSESTGVTELRRMVHASRNSCRRMVLIKPDLLPVRLVRELEVLQRGLKDTPPPQAAIPATIPPKFKDLLTGMDSTCGKLCYICGADRTDQMGGVEESLPRPTVFTENEKDVNLRHFDKSREVFIQSVSVHTVLGDPQCGKTHFIRQHIQQKVAGSRPTSAAPSCPGTPTVSTLTRGIGESESNQSAGGDSSTRLFVNETLTHCGAIHALSQALPSISLDSDLCVHFDVSPYSHVFLLHSILTRLLLTGSVSDPNGVFTFSPSFCSPSNQDNRLNLYLEMNSAYPEAPAVDSVPSDLVQHYAVPLYASEGERRTYSPTKIFDTFLPCLQLVYGSTVSQANKEKAGKKRFADQRLLTQLPPLSPIMPLVPEHKAVFTACDRLLDLSQRLHDRREKTSHIRQEVASILGGEGEGETQKSEDGETPFPQLSAFLFPDDTEGVDRVLPNMGSFSMFVDVLAAYLRSIVQVDAVYTVHGLFHALVDVSVSLALASVTGSELSFRLFFVSEQGAHIREQQREREGGVERDGSRDMRGMPSISPSFSLSSLSHSFFSTPSLSRNPSKGKTSGTPPALLRPALVQLTQDAECIPEVLRKYLEECVIEGDRDLSASSHGILALLSPGRPKNDQCVMHFNLGQGEAQDVILLRLVSSLCSKSERYVTKVLEKYQYCLTVPHVLAILDSIGGGASLSSAGPLTPPTPMAGRERVEEVSPIATLHSGRAPCGRVSYGHTGTGKSSLHLILAELMRPEKSVNIASVMSTLSLSLARTVIGTEAERERDGSGEAWVVPGIHTQHSVPKESERGEEKGKGAEAMRVFRVKLPLLAYPSDEHGEGEGESTLVQPCFEICLTEKAVGVRTADKKGKKGTKYSYRQSLTSGAMQDLDSGHLLEIISFAGNHFLSQLAGNESLDVPEILRGRARTHPPLSPATLSLYCIVPKRGMLPRPADTRSEVLAVGVSSDGRESSQRDTSMDETSGSLERGHLGSTSIVQAYVYDGDRAIPLCDMLCTMCATGDKKIPKFRSGVAAERVLRSNETTVLHVMPRFELLKPRHSIDHEFSPGSTSETGCGCTSSAAHSPLSALLSSFIAGTPDAGHNPHLHFSRLLDTPATSEAAFDELCRALDSLSEPSGTGSVLSNIGSTLDALAKQFHSARDLSGAPETELGRELLLQLCASAVVPRYFHMCLDAGFSGHTLTRKLAVFNQLASLYDQIPLTLFLDEVNCVFKPGAMKHLILDRCFNGESLSPSVSVVGAVNLGPGALSGSFQSTDKVDTQIGGPRTKSLTLNRPLSLSKRKTGSRAGSRAGTPGTRPLSLGSAVGTGGTGGFGADLFAALPFDEAFDDVYAVCPLSASLKVIARPFPEFTVSLAATFVQSLLRSYQNESRRHFGVKSQGMSDALSALAQVLEKDRERDRDPSVLHAPEGVLRGDTPDDDSAAVVSDDDLFSVPPLTSVITGLISECFRFLKGSSRRILSIRSISRCIAIAAHLRLTLPALDPQPVDTPKSDSFTVTVGERERDRTVEAFFLACLVEFGLGLVPSEYDRLVSALCATKVDGRPVRDHPSAMNISPSGADALFQCVYAGVGVTVPQGMVLTPRHRMAVVALSLSRDVDEFPVLLVGHEGKSLAWSLFTSSTSCAESSASRSPCIYPLPESIPDPLSVRDVISHFISGDGCVSAAQEERQTDRPLLLLEGAEAVPTGVFREVCSTFDSFLTVTSHTPLDPTVQNRMLVVYMPQPSEADLRNTLEANGMTPVDSLMTRYSGLVTASHCLSLVDVAERVPASASPGSLSDLLAYVQHPNVPQPRPAVLVDTSANVSLFDVLSVCQRDSPLRQHHPFIGSAFDLDAHSAPLKRVYECIKGGTPYITVESSVASPLAALQASLIANPSLKVLSGREEWGSPYGSRSDGETDTPSVMILAEPPSERETHRYRMFSAGISDATALLLASMPAPVAIVAKHALSAWRGFVDTFSEGTFCGCCDDTLDSLLLCCYRDVSGVFSPGSNAPSLSDINMSQDDIMRHFVFPHLNMGGDTGDGTYFEVLATYPSLILPTSEEVPCEVSEAGSRLAVRGVVELLTLLVPDALLIGDPDAESGEEVIASAQNQLGSALLQLYLSSYSHYGVSSILRDLLVSNHSAMDTTETVFSPFETDKSPNSPTRLNIITPRQTDPTSMSPADVRRSMYANPVLKAFFRSMSGSSKEERVSVMYLTSDLSAATVERYVSQWLDSACEGEADSLPQCLVWMCDLAEIEPAHVRTLRRIIDQAVSSRLADGSNLSSAYVVCVAFTPNDDAGDTSERDGEGEGEEERETLDVMFHRDWRTVFTSDSFDSLPTPGIPVAKLLQTVLKQRQDALDGSTQTKTEDTHLRVDRIVSLNLPYVVDKLPIAKYRSQCTVSTSILVQPDPYAAVLAAVQLPCVRGALTRVLTGLIGNTPFGDLIRDHVDERKSHLMPLASALHSLQTGVVLFLTLAVHALLETGDLDALVEFHHNVTPSTDMGHTSMVYSPTICSSDNHRQLGVIEDMLGCLIQHHVIKNHTSLLGLRHSVTNITDGHPLLRPIALAVLPPYPGIGMLYDMIAEVNKQSGLLVPADILAAYIDSPTPPEDTDSEAGEGGSEIDAVLERVMVVVAKVSSIVGMDNLHAILSLPGFDDFSLEYVARRTLLPEMFAEVEATQMEMGPMEPRPLSRPLMYLSQVLRWHLTFSPLSVLQSVSYRPVQPGTAVQVEDAKTLQLRAVHCSNLFLAHGLFSWERHPYSAVCEVLRDLDLLSPIYSTSSPLETDGEDSPLSPTQSIGDVPANPSLSAAEMIIHTLSEAIPHIAGDSHRLGLWVRISARLLDTLRWMGIFTDTDSVHGDRIPLAESRRVVAIQQARALITASLAASEYSTLVRPVEMPGRNVETPASVAAALTSLHSYLVGTGEMLAPHVPKEWGRIMRRAMEETGSWHLGLVLSTLFSLDLTGDLYMGAAQKMLNTLQDCVPLSSSSATLTAIFCLFNGIYDFEDVVVKPLPVQFCTTFLAKLCPGLADLSRDALVSVIALSVTDQLQESMAGVGGKCVTDSGVPMSYNSLTALLMLHKAQLRKVVEDTPMEGLTILGQIVQNHTAEGPSNVHSSEMQVVVNAYVKCVVPFLVGVLVGTAKGNDTMLRTICSRSAVVTFAQLSRQACVHFVAGVAELCGHSSDDASAYLLEDKKLYVTFTRVSQLLGSISIGAESRTPTFLPAYMCNVGSQLERQWESFYRAVKGCETAKQIREAGRDQRKGGLTAEHLRMFMATIAAYCLYDESPSHHVQFGIPAFIAAVDLFNDEINHYEGLQIKFLADPQSHCPIYDTPDILPYSDRTVVFAKEIFPPTSQHPNDYVDHKSDNHGNVVLRYVVTNVGIASLGLPRSKHWLNVWTQQYHQMGGHYPLGHSWSSACGTGIHLDCGMKDGRFSDMTVDAFKVRAMDPKATRMSWLATYAAVIFAMLTMPGGFKPATESDNILSTKSTLGMGRLVYCQAQVGNCVSVFQEIMRCTEAKAMSYISCAMEQLVVNDTPLCNNEWSHPTQNLRDTLEREFKTDISDPAYERTNSHHVLMVQRTAVAMEGESDRMSFDAPSIGGEPMRDSYVSEDLTALHATETGAAMSFVIENEELLRNAGRCVRYALELRARLSYTLRHRLYQRHLTCSVPQLCRAMARVHAHRGTAKAIERVFDQFLEAYMDTRPHMRVVENDCAENQLPEVTKDYPLMSLIAFDGKGRGRGGDAYAVIDEVISGHLSILRQLSPLIDSALGSLHPDRTRAGEREGEGMGEREREYTHWPAPRTMEVGGRNAELIELAIPDCLREAKSVYLEPRIAKKKKMTGRERCTCWASSLAFTLLLGPLQAVPGDIESRLNEVETVEYHLSLRGTDQYSEVLESMPEDE</sequence>
<feature type="region of interest" description="Disordered" evidence="1">
    <location>
        <begin position="1640"/>
        <end position="1666"/>
    </location>
</feature>